<reference evidence="5 6" key="1">
    <citation type="submission" date="2017-10" db="EMBL/GenBank/DDBJ databases">
        <title>Bacillus sp. nov., a halophilic bacterium isolated from a Yangshapao Lake.</title>
        <authorList>
            <person name="Wang H."/>
        </authorList>
    </citation>
    <scope>NUCLEOTIDE SEQUENCE [LARGE SCALE GENOMIC DNA]</scope>
    <source>
        <strain evidence="5 6">YSP-3</strain>
    </source>
</reference>
<dbReference type="InterPro" id="IPR050881">
    <property type="entry name" value="LL-DAP_aminotransferase"/>
</dbReference>
<comment type="caution">
    <text evidence="5">The sequence shown here is derived from an EMBL/GenBank/DDBJ whole genome shotgun (WGS) entry which is preliminary data.</text>
</comment>
<keyword evidence="2 5" id="KW-0032">Aminotransferase</keyword>
<dbReference type="RefSeq" id="WP_110521324.1">
    <property type="nucleotide sequence ID" value="NZ_PDOF01000003.1"/>
</dbReference>
<gene>
    <name evidence="5" type="ORF">CR205_16890</name>
</gene>
<sequence length="392" mass="43263">MHKFEQSDLLQRLPEQFFAKLAGRVQRLAAEGHDIINLGQGNPDLPTPPHIIEELQHAAENPKFHKYSPFTGYPFLKEAVAEFYKREYDVDVDPNTEVAVLFGAKTGLVEISQCLLNPGDTALLPDPGYPDYMSGIALSGAKTDLMPLRAENGFLPDYSEKSEAALDRAKLLFLNYPNNPTAGTADAAFFEETVRTAEKHNICVVHDFAYGSIGFDGEKPRSFLQTPGAKDVGVEMYTLSKTYNMAGWRVGFAVGNPSVIQSLELIQDHMYVSLFGAIQKAAATALTSDQTPVRELAATYERRRNTFISALREIGWDVPAPKGTFFSWLPVPKGYGTSEEFANLLIDRAHVVTAPGVGFGEYGEGYLRAGLLADEDRMLEAVERIDKLKLFG</sequence>
<evidence type="ECO:0000313" key="6">
    <source>
        <dbReference type="Proteomes" id="UP000248066"/>
    </source>
</evidence>
<dbReference type="InterPro" id="IPR015424">
    <property type="entry name" value="PyrdxlP-dep_Trfase"/>
</dbReference>
<evidence type="ECO:0000313" key="5">
    <source>
        <dbReference type="EMBL" id="PYZ96048.1"/>
    </source>
</evidence>
<dbReference type="NCBIfam" id="NF005977">
    <property type="entry name" value="PRK08068.1"/>
    <property type="match status" value="1"/>
</dbReference>
<keyword evidence="6" id="KW-1185">Reference proteome</keyword>
<evidence type="ECO:0000256" key="2">
    <source>
        <dbReference type="ARBA" id="ARBA00022576"/>
    </source>
</evidence>
<dbReference type="PANTHER" id="PTHR42832">
    <property type="entry name" value="AMINO ACID AMINOTRANSFERASE"/>
    <property type="match status" value="1"/>
</dbReference>
<dbReference type="Proteomes" id="UP000248066">
    <property type="component" value="Unassembled WGS sequence"/>
</dbReference>
<dbReference type="GO" id="GO:0030170">
    <property type="term" value="F:pyridoxal phosphate binding"/>
    <property type="evidence" value="ECO:0007669"/>
    <property type="project" value="InterPro"/>
</dbReference>
<dbReference type="Pfam" id="PF00155">
    <property type="entry name" value="Aminotran_1_2"/>
    <property type="match status" value="1"/>
</dbReference>
<comment type="cofactor">
    <cofactor evidence="1">
        <name>pyridoxal 5'-phosphate</name>
        <dbReference type="ChEBI" id="CHEBI:597326"/>
    </cofactor>
</comment>
<dbReference type="GO" id="GO:0008483">
    <property type="term" value="F:transaminase activity"/>
    <property type="evidence" value="ECO:0007669"/>
    <property type="project" value="UniProtKB-KW"/>
</dbReference>
<dbReference type="InterPro" id="IPR004839">
    <property type="entry name" value="Aminotransferase_I/II_large"/>
</dbReference>
<dbReference type="Gene3D" id="3.90.1150.10">
    <property type="entry name" value="Aspartate Aminotransferase, domain 1"/>
    <property type="match status" value="1"/>
</dbReference>
<dbReference type="CDD" id="cd00609">
    <property type="entry name" value="AAT_like"/>
    <property type="match status" value="1"/>
</dbReference>
<organism evidence="5 6">
    <name type="scientific">Alteribacter lacisalsi</name>
    <dbReference type="NCBI Taxonomy" id="2045244"/>
    <lineage>
        <taxon>Bacteria</taxon>
        <taxon>Bacillati</taxon>
        <taxon>Bacillota</taxon>
        <taxon>Bacilli</taxon>
        <taxon>Bacillales</taxon>
        <taxon>Bacillaceae</taxon>
        <taxon>Alteribacter</taxon>
    </lineage>
</organism>
<evidence type="ECO:0000259" key="4">
    <source>
        <dbReference type="Pfam" id="PF00155"/>
    </source>
</evidence>
<dbReference type="AlphaFoldDB" id="A0A2W0HR35"/>
<keyword evidence="3 5" id="KW-0808">Transferase</keyword>
<accession>A0A2W0HR35</accession>
<dbReference type="SUPFAM" id="SSF53383">
    <property type="entry name" value="PLP-dependent transferases"/>
    <property type="match status" value="1"/>
</dbReference>
<dbReference type="PANTHER" id="PTHR42832:SF3">
    <property type="entry name" value="L-GLUTAMINE--4-(METHYLSULFANYL)-2-OXOBUTANOATE AMINOTRANSFERASE"/>
    <property type="match status" value="1"/>
</dbReference>
<evidence type="ECO:0000256" key="1">
    <source>
        <dbReference type="ARBA" id="ARBA00001933"/>
    </source>
</evidence>
<protein>
    <submittedName>
        <fullName evidence="5">LL-diaminopimelate aminotransferase</fullName>
    </submittedName>
</protein>
<dbReference type="InterPro" id="IPR015421">
    <property type="entry name" value="PyrdxlP-dep_Trfase_major"/>
</dbReference>
<feature type="domain" description="Aminotransferase class I/classII large" evidence="4">
    <location>
        <begin position="34"/>
        <end position="385"/>
    </location>
</feature>
<dbReference type="Gene3D" id="3.40.640.10">
    <property type="entry name" value="Type I PLP-dependent aspartate aminotransferase-like (Major domain)"/>
    <property type="match status" value="1"/>
</dbReference>
<name>A0A2W0HR35_9BACI</name>
<dbReference type="InterPro" id="IPR015422">
    <property type="entry name" value="PyrdxlP-dep_Trfase_small"/>
</dbReference>
<dbReference type="EMBL" id="PDOF01000003">
    <property type="protein sequence ID" value="PYZ96048.1"/>
    <property type="molecule type" value="Genomic_DNA"/>
</dbReference>
<dbReference type="OrthoDB" id="9802328at2"/>
<evidence type="ECO:0000256" key="3">
    <source>
        <dbReference type="ARBA" id="ARBA00022679"/>
    </source>
</evidence>
<proteinExistence type="predicted"/>